<evidence type="ECO:0000313" key="3">
    <source>
        <dbReference type="Proteomes" id="UP000708208"/>
    </source>
</evidence>
<proteinExistence type="predicted"/>
<sequence length="93" mass="10041">MGSSGWMEMEGRDIMGLIARTGWSGASGGTGWVKAAGHDGTGPSGRNEWSGANGGMEWNVSQWRYVNGWVKMVRRNGMFASSGMGWNVRIKSL</sequence>
<reference evidence="2" key="1">
    <citation type="submission" date="2021-06" db="EMBL/GenBank/DDBJ databases">
        <authorList>
            <person name="Hodson N. C."/>
            <person name="Mongue J. A."/>
            <person name="Jaron S. K."/>
        </authorList>
    </citation>
    <scope>NUCLEOTIDE SEQUENCE</scope>
</reference>
<name>A0A8J2J8N8_9HEXA</name>
<dbReference type="EMBL" id="CAJVCH010015361">
    <property type="protein sequence ID" value="CAG7679021.1"/>
    <property type="molecule type" value="Genomic_DNA"/>
</dbReference>
<organism evidence="2 3">
    <name type="scientific">Allacma fusca</name>
    <dbReference type="NCBI Taxonomy" id="39272"/>
    <lineage>
        <taxon>Eukaryota</taxon>
        <taxon>Metazoa</taxon>
        <taxon>Ecdysozoa</taxon>
        <taxon>Arthropoda</taxon>
        <taxon>Hexapoda</taxon>
        <taxon>Collembola</taxon>
        <taxon>Symphypleona</taxon>
        <taxon>Sminthuridae</taxon>
        <taxon>Allacma</taxon>
    </lineage>
</organism>
<feature type="non-terminal residue" evidence="2">
    <location>
        <position position="93"/>
    </location>
</feature>
<dbReference type="AlphaFoldDB" id="A0A8J2J8N8"/>
<gene>
    <name evidence="2" type="ORF">AFUS01_LOCUS2658</name>
</gene>
<dbReference type="Proteomes" id="UP000708208">
    <property type="component" value="Unassembled WGS sequence"/>
</dbReference>
<evidence type="ECO:0000256" key="1">
    <source>
        <dbReference type="SAM" id="MobiDB-lite"/>
    </source>
</evidence>
<keyword evidence="3" id="KW-1185">Reference proteome</keyword>
<feature type="region of interest" description="Disordered" evidence="1">
    <location>
        <begin position="30"/>
        <end position="53"/>
    </location>
</feature>
<protein>
    <submittedName>
        <fullName evidence="2">Uncharacterized protein</fullName>
    </submittedName>
</protein>
<accession>A0A8J2J8N8</accession>
<evidence type="ECO:0000313" key="2">
    <source>
        <dbReference type="EMBL" id="CAG7679021.1"/>
    </source>
</evidence>
<comment type="caution">
    <text evidence="2">The sequence shown here is derived from an EMBL/GenBank/DDBJ whole genome shotgun (WGS) entry which is preliminary data.</text>
</comment>